<dbReference type="AlphaFoldDB" id="D9QG44"/>
<accession>D9QG44</accession>
<dbReference type="STRING" id="633149.Bresu_3280"/>
<dbReference type="InterPro" id="IPR025282">
    <property type="entry name" value="DUF4214"/>
</dbReference>
<dbReference type="eggNOG" id="ENOG502ZPHQ">
    <property type="taxonomic scope" value="Bacteria"/>
</dbReference>
<dbReference type="InterPro" id="IPR038255">
    <property type="entry name" value="PBS_linker_sf"/>
</dbReference>
<evidence type="ECO:0000313" key="4">
    <source>
        <dbReference type="Proteomes" id="UP000002696"/>
    </source>
</evidence>
<dbReference type="KEGG" id="bsb:Bresu_3280"/>
<name>D9QG44_BRESC</name>
<dbReference type="InParanoid" id="D9QG44"/>
<protein>
    <recommendedName>
        <fullName evidence="2">DUF4214 domain-containing protein</fullName>
    </recommendedName>
</protein>
<sequence>MLKKRIKRALRAIGLIKPHQGAAIGKRGLPNQAQARAIVTQLYQIVLKRDPGTAERDGYAVSLSSGELSTPQVVEALIGSGEFGSAFTRHANVAEALSAAVLGNLARVTDDTAIRAYAAGLMGSLPFTDFLREICESPDFRSTWGVGSSSTGGARSASSRGLTSSATVTVPGDLGEMVEGLIAARMIGQGTVLGLPPIHGFERPPIPISHLTALIRTLDMLGDGEGARSRPEVSQPV</sequence>
<dbReference type="Gene3D" id="1.10.3130.20">
    <property type="entry name" value="Phycobilisome linker domain"/>
    <property type="match status" value="1"/>
</dbReference>
<dbReference type="HOGENOM" id="CLU_1168910_0_0_5"/>
<proteinExistence type="predicted"/>
<dbReference type="OrthoDB" id="9342475at2"/>
<dbReference type="Pfam" id="PF13946">
    <property type="entry name" value="DUF4214"/>
    <property type="match status" value="1"/>
</dbReference>
<evidence type="ECO:0000256" key="1">
    <source>
        <dbReference type="SAM" id="MobiDB-lite"/>
    </source>
</evidence>
<dbReference type="Proteomes" id="UP000002696">
    <property type="component" value="Chromosome"/>
</dbReference>
<feature type="domain" description="DUF4214" evidence="2">
    <location>
        <begin position="38"/>
        <end position="85"/>
    </location>
</feature>
<dbReference type="BioCyc" id="BSUB633149:G1GM8-3295-MONOMER"/>
<gene>
    <name evidence="3" type="ordered locus">Bresu_3280</name>
</gene>
<evidence type="ECO:0000259" key="2">
    <source>
        <dbReference type="Pfam" id="PF13946"/>
    </source>
</evidence>
<evidence type="ECO:0000313" key="3">
    <source>
        <dbReference type="EMBL" id="ADL02586.1"/>
    </source>
</evidence>
<dbReference type="EMBL" id="CP002102">
    <property type="protein sequence ID" value="ADL02586.1"/>
    <property type="molecule type" value="Genomic_DNA"/>
</dbReference>
<keyword evidence="4" id="KW-1185">Reference proteome</keyword>
<reference evidence="4" key="1">
    <citation type="journal article" date="2011" name="J. Bacteriol.">
        <title>Genome sequences of eight morphologically diverse alphaproteobacteria.</title>
        <authorList>
            <consortium name="US DOE Joint Genome Institute"/>
            <person name="Brown P.J."/>
            <person name="Kysela D.T."/>
            <person name="Buechlein A."/>
            <person name="Hemmerich C."/>
            <person name="Brun Y.V."/>
        </authorList>
    </citation>
    <scope>NUCLEOTIDE SEQUENCE [LARGE SCALE GENOMIC DNA]</scope>
    <source>
        <strain evidence="4">ATCC 15264 / DSM 4735 / LMG 14903 / NBRC 16000 / CB 81</strain>
    </source>
</reference>
<dbReference type="RefSeq" id="WP_013270686.1">
    <property type="nucleotide sequence ID" value="NC_014375.1"/>
</dbReference>
<organism evidence="3 4">
    <name type="scientific">Brevundimonas subvibrioides (strain ATCC 15264 / DSM 4735 / LMG 14903 / NBRC 16000 / CB 81)</name>
    <name type="common">Caulobacter subvibrioides</name>
    <dbReference type="NCBI Taxonomy" id="633149"/>
    <lineage>
        <taxon>Bacteria</taxon>
        <taxon>Pseudomonadati</taxon>
        <taxon>Pseudomonadota</taxon>
        <taxon>Alphaproteobacteria</taxon>
        <taxon>Caulobacterales</taxon>
        <taxon>Caulobacteraceae</taxon>
        <taxon>Brevundimonas</taxon>
    </lineage>
</organism>
<feature type="region of interest" description="Disordered" evidence="1">
    <location>
        <begin position="145"/>
        <end position="166"/>
    </location>
</feature>